<dbReference type="GO" id="GO:0000271">
    <property type="term" value="P:polysaccharide biosynthetic process"/>
    <property type="evidence" value="ECO:0007669"/>
    <property type="project" value="UniProtKB-KW"/>
</dbReference>
<dbReference type="STRING" id="1526658.BHK69_17145"/>
<dbReference type="OrthoDB" id="9808602at2"/>
<feature type="domain" description="Bacterial sugar transferase" evidence="9">
    <location>
        <begin position="321"/>
        <end position="510"/>
    </location>
</feature>
<dbReference type="Gene3D" id="3.40.50.720">
    <property type="entry name" value="NAD(P)-binding Rossmann-like Domain"/>
    <property type="match status" value="1"/>
</dbReference>
<evidence type="ECO:0000256" key="4">
    <source>
        <dbReference type="ARBA" id="ARBA00022692"/>
    </source>
</evidence>
<evidence type="ECO:0000313" key="11">
    <source>
        <dbReference type="Proteomes" id="UP000094969"/>
    </source>
</evidence>
<evidence type="ECO:0000256" key="5">
    <source>
        <dbReference type="ARBA" id="ARBA00022989"/>
    </source>
</evidence>
<feature type="transmembrane region" description="Helical" evidence="8">
    <location>
        <begin position="91"/>
        <end position="110"/>
    </location>
</feature>
<sequence length="517" mass="57350">MGAFDVRDLIKVDAAAAATSEAFGPSKSGATRAFHPLAERIAAMPVKPTLSPVMIEGFVRLFDVLAVVGVGGLVYWLYVAGNIDNTLPYQVTIPALAIGALASFQALQLYHVGALRNFVAMAVRLVTGWTTLFMIALATFFFLKIGDQVSRIWLVGFYAGGLAALLGERLVVTLSVRQLTRSGRLERRTAIVGGGEAGEALIHALEAQRDTGLRVCGVFDDRNDDRSPDLVAGYPKLGTIDDLVEFARRTKLDLVIFTLPISAEARLLTMLRKLWVLPIDIRLSAHMSKLRFRPRSYSYIGAVPVLDVFDRPIADWDIVVKFVFDKIVGTLALIALAPLMLATAIAIKLDSKGPILFKQKRYGFNNELIEVLKFRSLYHEMSDFAAAKQVTKDDPRVTRVGRFIRKTSIDELPQLLNVVLKGDLSLVGPRPHAIHATASNRAYEQVVDGYFARHKVKPGITGWAQVNGWRGETDTEDKIQRRVEHDLYYIENWSVLLDLYILVKTPLSLLTKNENAY</sequence>
<dbReference type="AlphaFoldDB" id="A0A1D7U3J7"/>
<comment type="subcellular location">
    <subcellularLocation>
        <location evidence="1">Membrane</location>
        <topology evidence="1">Multi-pass membrane protein</topology>
    </subcellularLocation>
</comment>
<dbReference type="NCBIfam" id="TIGR03023">
    <property type="entry name" value="WcaJ_sugtrans"/>
    <property type="match status" value="1"/>
</dbReference>
<feature type="transmembrane region" description="Helical" evidence="8">
    <location>
        <begin position="57"/>
        <end position="79"/>
    </location>
</feature>
<evidence type="ECO:0000256" key="1">
    <source>
        <dbReference type="ARBA" id="ARBA00004141"/>
    </source>
</evidence>
<dbReference type="InterPro" id="IPR003362">
    <property type="entry name" value="Bact_transf"/>
</dbReference>
<proteinExistence type="inferred from homology"/>
<keyword evidence="3 10" id="KW-0808">Transferase</keyword>
<name>A0A1D7U3J7_9HYPH</name>
<evidence type="ECO:0000313" key="10">
    <source>
        <dbReference type="EMBL" id="AOO81944.1"/>
    </source>
</evidence>
<protein>
    <submittedName>
        <fullName evidence="10">Undecaprenyl-phosphate glucose phosphotransferase</fullName>
    </submittedName>
</protein>
<gene>
    <name evidence="10" type="ORF">BHK69_17145</name>
</gene>
<dbReference type="PANTHER" id="PTHR30576">
    <property type="entry name" value="COLANIC BIOSYNTHESIS UDP-GLUCOSE LIPID CARRIER TRANSFERASE"/>
    <property type="match status" value="1"/>
</dbReference>
<dbReference type="NCBIfam" id="TIGR03025">
    <property type="entry name" value="EPS_sugtrans"/>
    <property type="match status" value="1"/>
</dbReference>
<evidence type="ECO:0000259" key="9">
    <source>
        <dbReference type="Pfam" id="PF02397"/>
    </source>
</evidence>
<dbReference type="PANTHER" id="PTHR30576:SF0">
    <property type="entry name" value="UNDECAPRENYL-PHOSPHATE N-ACETYLGALACTOSAMINYL 1-PHOSPHATE TRANSFERASE-RELATED"/>
    <property type="match status" value="1"/>
</dbReference>
<organism evidence="10 11">
    <name type="scientific">Bosea vaviloviae</name>
    <dbReference type="NCBI Taxonomy" id="1526658"/>
    <lineage>
        <taxon>Bacteria</taxon>
        <taxon>Pseudomonadati</taxon>
        <taxon>Pseudomonadota</taxon>
        <taxon>Alphaproteobacteria</taxon>
        <taxon>Hyphomicrobiales</taxon>
        <taxon>Boseaceae</taxon>
        <taxon>Bosea</taxon>
    </lineage>
</organism>
<dbReference type="Proteomes" id="UP000094969">
    <property type="component" value="Chromosome"/>
</dbReference>
<keyword evidence="4 8" id="KW-0812">Transmembrane</keyword>
<dbReference type="Pfam" id="PF13727">
    <property type="entry name" value="CoA_binding_3"/>
    <property type="match status" value="1"/>
</dbReference>
<evidence type="ECO:0000256" key="2">
    <source>
        <dbReference type="ARBA" id="ARBA00006464"/>
    </source>
</evidence>
<dbReference type="KEGG" id="bvv:BHK69_17145"/>
<feature type="transmembrane region" description="Helical" evidence="8">
    <location>
        <begin position="326"/>
        <end position="347"/>
    </location>
</feature>
<keyword evidence="11" id="KW-1185">Reference proteome</keyword>
<keyword evidence="5 8" id="KW-1133">Transmembrane helix</keyword>
<dbReference type="SUPFAM" id="SSF51735">
    <property type="entry name" value="NAD(P)-binding Rossmann-fold domains"/>
    <property type="match status" value="1"/>
</dbReference>
<keyword evidence="6 8" id="KW-0472">Membrane</keyword>
<feature type="transmembrane region" description="Helical" evidence="8">
    <location>
        <begin position="152"/>
        <end position="172"/>
    </location>
</feature>
<comment type="similarity">
    <text evidence="2">Belongs to the bacterial sugar transferase family.</text>
</comment>
<keyword evidence="7" id="KW-0270">Exopolysaccharide synthesis</keyword>
<evidence type="ECO:0000256" key="3">
    <source>
        <dbReference type="ARBA" id="ARBA00022679"/>
    </source>
</evidence>
<dbReference type="Pfam" id="PF02397">
    <property type="entry name" value="Bac_transf"/>
    <property type="match status" value="1"/>
</dbReference>
<dbReference type="InterPro" id="IPR017475">
    <property type="entry name" value="EPS_sugar_tfrase"/>
</dbReference>
<dbReference type="RefSeq" id="WP_069691154.1">
    <property type="nucleotide sequence ID" value="NZ_CP017147.1"/>
</dbReference>
<accession>A0A1D7U3J7</accession>
<reference evidence="10 11" key="1">
    <citation type="journal article" date="2015" name="Antonie Van Leeuwenhoek">
        <title>Bosea vaviloviae sp. nov., a new species of slow-growing rhizobia isolated from nodules of the relict species Vavilovia formosa (Stev.) Fed.</title>
        <authorList>
            <person name="Safronova V.I."/>
            <person name="Kuznetsova I.G."/>
            <person name="Sazanova A.L."/>
            <person name="Kimeklis A.K."/>
            <person name="Belimov A.A."/>
            <person name="Andronov E.E."/>
            <person name="Pinaev A.G."/>
            <person name="Chizhevskaya E.P."/>
            <person name="Pukhaev A.R."/>
            <person name="Popov K.P."/>
            <person name="Willems A."/>
            <person name="Tikhonovich I.A."/>
        </authorList>
    </citation>
    <scope>NUCLEOTIDE SEQUENCE [LARGE SCALE GENOMIC DNA]</scope>
    <source>
        <strain evidence="10 11">Vaf18</strain>
    </source>
</reference>
<feature type="transmembrane region" description="Helical" evidence="8">
    <location>
        <begin position="122"/>
        <end position="146"/>
    </location>
</feature>
<evidence type="ECO:0000256" key="7">
    <source>
        <dbReference type="ARBA" id="ARBA00023169"/>
    </source>
</evidence>
<evidence type="ECO:0000256" key="6">
    <source>
        <dbReference type="ARBA" id="ARBA00023136"/>
    </source>
</evidence>
<dbReference type="GO" id="GO:0016780">
    <property type="term" value="F:phosphotransferase activity, for other substituted phosphate groups"/>
    <property type="evidence" value="ECO:0007669"/>
    <property type="project" value="TreeGrafter"/>
</dbReference>
<dbReference type="InterPro" id="IPR017473">
    <property type="entry name" value="Undecaprenyl-P_gluc_Ptfrase"/>
</dbReference>
<dbReference type="GO" id="GO:0016020">
    <property type="term" value="C:membrane"/>
    <property type="evidence" value="ECO:0007669"/>
    <property type="project" value="UniProtKB-SubCell"/>
</dbReference>
<evidence type="ECO:0000256" key="8">
    <source>
        <dbReference type="SAM" id="Phobius"/>
    </source>
</evidence>
<dbReference type="InterPro" id="IPR036291">
    <property type="entry name" value="NAD(P)-bd_dom_sf"/>
</dbReference>
<dbReference type="EMBL" id="CP017147">
    <property type="protein sequence ID" value="AOO81944.1"/>
    <property type="molecule type" value="Genomic_DNA"/>
</dbReference>